<dbReference type="Gene3D" id="4.10.860.10">
    <property type="entry name" value="UVR domain"/>
    <property type="match status" value="1"/>
</dbReference>
<comment type="function">
    <text evidence="6">The UvrABC repair system catalyzes the recognition and processing of DNA lesions. UvrC both incises the 5' and 3' sides of the lesion. The N-terminal half is responsible for the 3' incision and the C-terminal half is responsible for the 5' incision.</text>
</comment>
<dbReference type="STRING" id="797114.C475_07330"/>
<dbReference type="GO" id="GO:0009381">
    <property type="term" value="F:excinuclease ABC activity"/>
    <property type="evidence" value="ECO:0007669"/>
    <property type="project" value="UniProtKB-UniRule"/>
</dbReference>
<feature type="region of interest" description="Disordered" evidence="7">
    <location>
        <begin position="1"/>
        <end position="65"/>
    </location>
</feature>
<dbReference type="InterPro" id="IPR036876">
    <property type="entry name" value="UVR_dom_sf"/>
</dbReference>
<evidence type="ECO:0000259" key="8">
    <source>
        <dbReference type="PROSITE" id="PS50151"/>
    </source>
</evidence>
<dbReference type="InterPro" id="IPR038476">
    <property type="entry name" value="UvrC_RNase_H_dom_sf"/>
</dbReference>
<proteinExistence type="inferred from homology"/>
<evidence type="ECO:0000313" key="12">
    <source>
        <dbReference type="Proteomes" id="UP000011626"/>
    </source>
</evidence>
<sequence>MDPDAVRGRAGDLPAEPGVYQFLARESRGRAKRGHGTGERSPNDGDDASPDGESRMGGFTSSDTDLAETDSYERVLYVGKAVDLRSRVRSYADPRSERIRRMVAEAESVEVAVTDTETQALLLEANLIKRHRPRYNVRLKDDKSYPLVQLTAHEFPRIEITRDPAPGATVFGPFTDKGRLETVVKAVRETYGLRGCSDHKFANRDRPCLDHDIGLCSGPCVPETDVDAEGYLGDAEAVERFFEGETGALADPIRREMEAAAGDREFERAANLRDRLDAVEVIHGEAGDAVASEGRHEESDRERAVDVLGVAVEGERATVARLHSEDGKLVDRERHTLDAPEGERAGAVLAAFVAQFYAERELPDAVLCSDHPDDADLEAWLEREGVALRVPGAGREATLVDLALKNARRRDRRDDEGRALADALGLDSRVERVEAFDVSHAQGKSAVGSDVTFVDGEPAKADYRRKKLDDENDDYANMRSLVRWRADRAVEGRDERPDPDLLLIDGGEGQLGAARDALAAAGWDVPAVALAKDEELVVTPTSVYDWPDDAGHLHLLQRARDEAHRFAVQYHQTLRDDVSTVLDDIDGVGPETRKRLLRRFGSVENVRSASRDELERVDGVGAKTAGTLAERL</sequence>
<feature type="domain" description="UVR" evidence="8">
    <location>
        <begin position="247"/>
        <end position="282"/>
    </location>
</feature>
<feature type="domain" description="UvrC family homology region profile" evidence="10">
    <location>
        <begin position="307"/>
        <end position="518"/>
    </location>
</feature>
<comment type="caution">
    <text evidence="11">The sequence shown here is derived from an EMBL/GenBank/DDBJ whole genome shotgun (WGS) entry which is preliminary data.</text>
</comment>
<dbReference type="NCBIfam" id="TIGR00194">
    <property type="entry name" value="uvrC"/>
    <property type="match status" value="1"/>
</dbReference>
<dbReference type="PATRIC" id="fig|797114.5.peg.1496"/>
<feature type="domain" description="GIY-YIG" evidence="9">
    <location>
        <begin position="15"/>
        <end position="137"/>
    </location>
</feature>
<organism evidence="11 12">
    <name type="scientific">Halosimplex carlsbadense 2-9-1</name>
    <dbReference type="NCBI Taxonomy" id="797114"/>
    <lineage>
        <taxon>Archaea</taxon>
        <taxon>Methanobacteriati</taxon>
        <taxon>Methanobacteriota</taxon>
        <taxon>Stenosarchaea group</taxon>
        <taxon>Halobacteria</taxon>
        <taxon>Halobacteriales</taxon>
        <taxon>Haloarculaceae</taxon>
        <taxon>Halosimplex</taxon>
    </lineage>
</organism>
<keyword evidence="1 6" id="KW-0963">Cytoplasm</keyword>
<dbReference type="Gene3D" id="1.10.150.20">
    <property type="entry name" value="5' to 3' exonuclease, C-terminal subdomain"/>
    <property type="match status" value="1"/>
</dbReference>
<dbReference type="RefSeq" id="WP_006883140.1">
    <property type="nucleotide sequence ID" value="NZ_AOIU01000013.1"/>
</dbReference>
<protein>
    <recommendedName>
        <fullName evidence="6">UvrABC system protein C</fullName>
        <shortName evidence="6">Protein UvrC</shortName>
    </recommendedName>
    <alternativeName>
        <fullName evidence="6">Excinuclease ABC subunit C</fullName>
    </alternativeName>
</protein>
<dbReference type="Pfam" id="PF08459">
    <property type="entry name" value="UvrC_RNaseH_dom"/>
    <property type="match status" value="1"/>
</dbReference>
<dbReference type="SUPFAM" id="SSF47781">
    <property type="entry name" value="RuvA domain 2-like"/>
    <property type="match status" value="1"/>
</dbReference>
<dbReference type="HAMAP" id="MF_00203">
    <property type="entry name" value="UvrC"/>
    <property type="match status" value="1"/>
</dbReference>
<evidence type="ECO:0000256" key="3">
    <source>
        <dbReference type="ARBA" id="ARBA00022769"/>
    </source>
</evidence>
<comment type="subunit">
    <text evidence="6">Interacts with UvrB in an incision complex.</text>
</comment>
<keyword evidence="6" id="KW-0742">SOS response</keyword>
<evidence type="ECO:0000256" key="7">
    <source>
        <dbReference type="SAM" id="MobiDB-lite"/>
    </source>
</evidence>
<evidence type="ECO:0000256" key="4">
    <source>
        <dbReference type="ARBA" id="ARBA00022881"/>
    </source>
</evidence>
<dbReference type="Pfam" id="PF02151">
    <property type="entry name" value="UVR"/>
    <property type="match status" value="1"/>
</dbReference>
<comment type="similarity">
    <text evidence="6">Belongs to the UvrC family.</text>
</comment>
<dbReference type="Proteomes" id="UP000011626">
    <property type="component" value="Unassembled WGS sequence"/>
</dbReference>
<gene>
    <name evidence="6 11" type="primary">uvrC</name>
    <name evidence="11" type="ORF">C475_07330</name>
</gene>
<dbReference type="Pfam" id="PF01541">
    <property type="entry name" value="GIY-YIG"/>
    <property type="match status" value="1"/>
</dbReference>
<name>M0D0N3_9EURY</name>
<dbReference type="Gene3D" id="3.30.420.340">
    <property type="entry name" value="UvrC, RNAse H endonuclease domain"/>
    <property type="match status" value="1"/>
</dbReference>
<dbReference type="SMART" id="SM00278">
    <property type="entry name" value="HhH1"/>
    <property type="match status" value="2"/>
</dbReference>
<dbReference type="Pfam" id="PF22920">
    <property type="entry name" value="UvrC_RNaseH"/>
    <property type="match status" value="1"/>
</dbReference>
<evidence type="ECO:0000256" key="5">
    <source>
        <dbReference type="ARBA" id="ARBA00023204"/>
    </source>
</evidence>
<dbReference type="PANTHER" id="PTHR30562:SF1">
    <property type="entry name" value="UVRABC SYSTEM PROTEIN C"/>
    <property type="match status" value="1"/>
</dbReference>
<dbReference type="CDD" id="cd10434">
    <property type="entry name" value="GIY-YIG_UvrC_Cho"/>
    <property type="match status" value="1"/>
</dbReference>
<dbReference type="GO" id="GO:0003677">
    <property type="term" value="F:DNA binding"/>
    <property type="evidence" value="ECO:0007669"/>
    <property type="project" value="UniProtKB-UniRule"/>
</dbReference>
<dbReference type="GO" id="GO:0009380">
    <property type="term" value="C:excinuclease repair complex"/>
    <property type="evidence" value="ECO:0007669"/>
    <property type="project" value="InterPro"/>
</dbReference>
<dbReference type="Gene3D" id="3.40.1440.10">
    <property type="entry name" value="GIY-YIG endonuclease"/>
    <property type="match status" value="1"/>
</dbReference>
<dbReference type="EMBL" id="AOIU01000013">
    <property type="protein sequence ID" value="ELZ27714.1"/>
    <property type="molecule type" value="Genomic_DNA"/>
</dbReference>
<dbReference type="InterPro" id="IPR035901">
    <property type="entry name" value="GIY-YIG_endonuc_sf"/>
</dbReference>
<evidence type="ECO:0000256" key="6">
    <source>
        <dbReference type="HAMAP-Rule" id="MF_00203"/>
    </source>
</evidence>
<evidence type="ECO:0000313" key="11">
    <source>
        <dbReference type="EMBL" id="ELZ27714.1"/>
    </source>
</evidence>
<feature type="compositionally biased region" description="Basic and acidic residues" evidence="7">
    <location>
        <begin position="1"/>
        <end position="10"/>
    </location>
</feature>
<dbReference type="InterPro" id="IPR004791">
    <property type="entry name" value="UvrC"/>
</dbReference>
<dbReference type="InterPro" id="IPR001943">
    <property type="entry name" value="UVR_dom"/>
</dbReference>
<reference evidence="11 12" key="1">
    <citation type="journal article" date="2014" name="PLoS Genet.">
        <title>Phylogenetically driven sequencing of extremely halophilic archaea reveals strategies for static and dynamic osmo-response.</title>
        <authorList>
            <person name="Becker E.A."/>
            <person name="Seitzer P.M."/>
            <person name="Tritt A."/>
            <person name="Larsen D."/>
            <person name="Krusor M."/>
            <person name="Yao A.I."/>
            <person name="Wu D."/>
            <person name="Madern D."/>
            <person name="Eisen J.A."/>
            <person name="Darling A.E."/>
            <person name="Facciotti M.T."/>
        </authorList>
    </citation>
    <scope>NUCLEOTIDE SEQUENCE [LARGE SCALE GENOMIC DNA]</scope>
    <source>
        <strain evidence="11 12">2-9-1</strain>
    </source>
</reference>
<dbReference type="GO" id="GO:0006289">
    <property type="term" value="P:nucleotide-excision repair"/>
    <property type="evidence" value="ECO:0007669"/>
    <property type="project" value="UniProtKB-UniRule"/>
</dbReference>
<dbReference type="InterPro" id="IPR010994">
    <property type="entry name" value="RuvA_2-like"/>
</dbReference>
<keyword evidence="5 6" id="KW-0234">DNA repair</keyword>
<keyword evidence="12" id="KW-1185">Reference proteome</keyword>
<dbReference type="PROSITE" id="PS50164">
    <property type="entry name" value="GIY_YIG"/>
    <property type="match status" value="1"/>
</dbReference>
<keyword evidence="3 6" id="KW-0228">DNA excision</keyword>
<evidence type="ECO:0000259" key="9">
    <source>
        <dbReference type="PROSITE" id="PS50164"/>
    </source>
</evidence>
<dbReference type="SUPFAM" id="SSF46600">
    <property type="entry name" value="C-terminal UvrC-binding domain of UvrB"/>
    <property type="match status" value="1"/>
</dbReference>
<dbReference type="PANTHER" id="PTHR30562">
    <property type="entry name" value="UVRC/OXIDOREDUCTASE"/>
    <property type="match status" value="1"/>
</dbReference>
<evidence type="ECO:0000256" key="1">
    <source>
        <dbReference type="ARBA" id="ARBA00022490"/>
    </source>
</evidence>
<dbReference type="GO" id="GO:0005737">
    <property type="term" value="C:cytoplasm"/>
    <property type="evidence" value="ECO:0007669"/>
    <property type="project" value="UniProtKB-SubCell"/>
</dbReference>
<dbReference type="InterPro" id="IPR047296">
    <property type="entry name" value="GIY-YIG_UvrC_Cho"/>
</dbReference>
<dbReference type="InterPro" id="IPR000305">
    <property type="entry name" value="GIY-YIG_endonuc"/>
</dbReference>
<dbReference type="InterPro" id="IPR003583">
    <property type="entry name" value="Hlx-hairpin-Hlx_DNA-bd_motif"/>
</dbReference>
<evidence type="ECO:0000259" key="10">
    <source>
        <dbReference type="PROSITE" id="PS50165"/>
    </source>
</evidence>
<keyword evidence="2 6" id="KW-0227">DNA damage</keyword>
<dbReference type="NCBIfam" id="NF011262">
    <property type="entry name" value="PRK14668.1"/>
    <property type="match status" value="1"/>
</dbReference>
<dbReference type="eggNOG" id="arCOG04753">
    <property type="taxonomic scope" value="Archaea"/>
</dbReference>
<comment type="subcellular location">
    <subcellularLocation>
        <location evidence="6">Cytoplasm</location>
    </subcellularLocation>
</comment>
<dbReference type="SMART" id="SM00465">
    <property type="entry name" value="GIYc"/>
    <property type="match status" value="1"/>
</dbReference>
<keyword evidence="4 6" id="KW-0267">Excision nuclease</keyword>
<dbReference type="InterPro" id="IPR050066">
    <property type="entry name" value="UvrABC_protein_C"/>
</dbReference>
<dbReference type="SUPFAM" id="SSF82771">
    <property type="entry name" value="GIY-YIG endonuclease"/>
    <property type="match status" value="1"/>
</dbReference>
<dbReference type="AlphaFoldDB" id="M0D0N3"/>
<evidence type="ECO:0000256" key="2">
    <source>
        <dbReference type="ARBA" id="ARBA00022763"/>
    </source>
</evidence>
<dbReference type="Pfam" id="PF14520">
    <property type="entry name" value="HHH_5"/>
    <property type="match status" value="1"/>
</dbReference>
<accession>M0D0N3</accession>
<dbReference type="PROSITE" id="PS50165">
    <property type="entry name" value="UVRC"/>
    <property type="match status" value="1"/>
</dbReference>
<dbReference type="PROSITE" id="PS50151">
    <property type="entry name" value="UVR"/>
    <property type="match status" value="1"/>
</dbReference>
<dbReference type="InterPro" id="IPR001162">
    <property type="entry name" value="UvrC_RNase_H_dom"/>
</dbReference>
<dbReference type="GO" id="GO:0009432">
    <property type="term" value="P:SOS response"/>
    <property type="evidence" value="ECO:0007669"/>
    <property type="project" value="UniProtKB-UniRule"/>
</dbReference>